<sequence length="181" mass="21188">MVSEYPIRNSDEKLPGKDTTFIKDEIKQIVDHSHTIRDDLDGKGKQTGDPDVPLQRRAIKSIFKEMRKSNAENSSPRTRIAIFDVVITDTTFGRKNVNKQSEDPAGFSFTASFRAYFDILTDFHPAKHFPGKFRLIRKSREPERQHATQRRARDEKERPENEFWKKEKSINPIEIHLQFKC</sequence>
<name>A0A9N9TV66_PHYSR</name>
<feature type="region of interest" description="Disordered" evidence="1">
    <location>
        <begin position="33"/>
        <end position="52"/>
    </location>
</feature>
<reference evidence="2" key="1">
    <citation type="submission" date="2022-01" db="EMBL/GenBank/DDBJ databases">
        <authorList>
            <person name="King R."/>
        </authorList>
    </citation>
    <scope>NUCLEOTIDE SEQUENCE</scope>
</reference>
<accession>A0A9N9TV66</accession>
<feature type="region of interest" description="Disordered" evidence="1">
    <location>
        <begin position="137"/>
        <end position="163"/>
    </location>
</feature>
<evidence type="ECO:0000313" key="3">
    <source>
        <dbReference type="Proteomes" id="UP001153712"/>
    </source>
</evidence>
<evidence type="ECO:0000313" key="2">
    <source>
        <dbReference type="EMBL" id="CAG9861124.1"/>
    </source>
</evidence>
<feature type="compositionally biased region" description="Basic and acidic residues" evidence="1">
    <location>
        <begin position="33"/>
        <end position="48"/>
    </location>
</feature>
<keyword evidence="3" id="KW-1185">Reference proteome</keyword>
<protein>
    <submittedName>
        <fullName evidence="2">Uncharacterized protein</fullName>
    </submittedName>
</protein>
<organism evidence="2 3">
    <name type="scientific">Phyllotreta striolata</name>
    <name type="common">Striped flea beetle</name>
    <name type="synonym">Crioceris striolata</name>
    <dbReference type="NCBI Taxonomy" id="444603"/>
    <lineage>
        <taxon>Eukaryota</taxon>
        <taxon>Metazoa</taxon>
        <taxon>Ecdysozoa</taxon>
        <taxon>Arthropoda</taxon>
        <taxon>Hexapoda</taxon>
        <taxon>Insecta</taxon>
        <taxon>Pterygota</taxon>
        <taxon>Neoptera</taxon>
        <taxon>Endopterygota</taxon>
        <taxon>Coleoptera</taxon>
        <taxon>Polyphaga</taxon>
        <taxon>Cucujiformia</taxon>
        <taxon>Chrysomeloidea</taxon>
        <taxon>Chrysomelidae</taxon>
        <taxon>Galerucinae</taxon>
        <taxon>Alticini</taxon>
        <taxon>Phyllotreta</taxon>
    </lineage>
</organism>
<dbReference type="Proteomes" id="UP001153712">
    <property type="component" value="Chromosome 4"/>
</dbReference>
<gene>
    <name evidence="2" type="ORF">PHYEVI_LOCUS7467</name>
</gene>
<feature type="compositionally biased region" description="Basic and acidic residues" evidence="1">
    <location>
        <begin position="138"/>
        <end position="163"/>
    </location>
</feature>
<evidence type="ECO:0000256" key="1">
    <source>
        <dbReference type="SAM" id="MobiDB-lite"/>
    </source>
</evidence>
<proteinExistence type="predicted"/>
<dbReference type="EMBL" id="OU900097">
    <property type="protein sequence ID" value="CAG9861124.1"/>
    <property type="molecule type" value="Genomic_DNA"/>
</dbReference>
<dbReference type="AlphaFoldDB" id="A0A9N9TV66"/>